<dbReference type="Gene3D" id="3.40.960.10">
    <property type="entry name" value="VSR Endonuclease"/>
    <property type="match status" value="1"/>
</dbReference>
<feature type="domain" description="DNA2/NAM7 helicase helicase" evidence="1">
    <location>
        <begin position="335"/>
        <end position="398"/>
    </location>
</feature>
<dbReference type="Gene3D" id="3.40.50.300">
    <property type="entry name" value="P-loop containing nucleotide triphosphate hydrolases"/>
    <property type="match status" value="3"/>
</dbReference>
<dbReference type="PANTHER" id="PTHR10887">
    <property type="entry name" value="DNA2/NAM7 HELICASE FAMILY"/>
    <property type="match status" value="1"/>
</dbReference>
<evidence type="ECO:0000313" key="5">
    <source>
        <dbReference type="Proteomes" id="UP001366085"/>
    </source>
</evidence>
<feature type="domain" description="DNA2/NAM7 helicase-like C-terminal" evidence="2">
    <location>
        <begin position="1039"/>
        <end position="1239"/>
    </location>
</feature>
<evidence type="ECO:0000259" key="3">
    <source>
        <dbReference type="Pfam" id="PF18741"/>
    </source>
</evidence>
<name>A0ABU8LQD6_9MICO</name>
<dbReference type="InterPro" id="IPR041677">
    <property type="entry name" value="DNA2/NAM7_AAA_11"/>
</dbReference>
<protein>
    <submittedName>
        <fullName evidence="4">DUF4011 domain-containing protein</fullName>
    </submittedName>
</protein>
<evidence type="ECO:0000259" key="2">
    <source>
        <dbReference type="Pfam" id="PF13087"/>
    </source>
</evidence>
<dbReference type="PANTHER" id="PTHR10887:SF495">
    <property type="entry name" value="HELICASE SENATAXIN ISOFORM X1-RELATED"/>
    <property type="match status" value="1"/>
</dbReference>
<dbReference type="RefSeq" id="WP_337321944.1">
    <property type="nucleotide sequence ID" value="NZ_JBBDGN010000019.1"/>
</dbReference>
<dbReference type="Pfam" id="PF13087">
    <property type="entry name" value="AAA_12"/>
    <property type="match status" value="1"/>
</dbReference>
<dbReference type="InterPro" id="IPR041679">
    <property type="entry name" value="DNA2/NAM7-like_C"/>
</dbReference>
<feature type="domain" description="DNA2/NAM7 helicase helicase" evidence="1">
    <location>
        <begin position="979"/>
        <end position="1018"/>
    </location>
</feature>
<reference evidence="4 5" key="1">
    <citation type="submission" date="2024-02" db="EMBL/GenBank/DDBJ databases">
        <authorList>
            <person name="Saticioglu I.B."/>
        </authorList>
    </citation>
    <scope>NUCLEOTIDE SEQUENCE [LARGE SCALE GENOMIC DNA]</scope>
    <source>
        <strain evidence="4 5">Mu-43</strain>
    </source>
</reference>
<dbReference type="EMBL" id="JBBDGN010000019">
    <property type="protein sequence ID" value="MEJ1092898.1"/>
    <property type="molecule type" value="Genomic_DNA"/>
</dbReference>
<dbReference type="Pfam" id="PF18741">
    <property type="entry name" value="MTES_1575"/>
    <property type="match status" value="1"/>
</dbReference>
<dbReference type="InterPro" id="IPR011335">
    <property type="entry name" value="Restrct_endonuc-II-like"/>
</dbReference>
<dbReference type="InterPro" id="IPR027417">
    <property type="entry name" value="P-loop_NTPase"/>
</dbReference>
<organism evidence="4 5">
    <name type="scientific">Microbacterium istanbulense</name>
    <dbReference type="NCBI Taxonomy" id="3122049"/>
    <lineage>
        <taxon>Bacteria</taxon>
        <taxon>Bacillati</taxon>
        <taxon>Actinomycetota</taxon>
        <taxon>Actinomycetes</taxon>
        <taxon>Micrococcales</taxon>
        <taxon>Microbacteriaceae</taxon>
        <taxon>Microbacterium</taxon>
    </lineage>
</organism>
<dbReference type="Pfam" id="PF13195">
    <property type="entry name" value="DUF4011"/>
    <property type="match status" value="1"/>
</dbReference>
<keyword evidence="5" id="KW-1185">Reference proteome</keyword>
<sequence>MNAEQAGAIQDDDVVEYDDASLQSADPVERQLAAARKDLLDMSLRNKMLNYRETKATSLRIHNRDSASVWQSLYEESGDLPFLATTKQAAAAAEGSDVDAPLDLSDDLGGTFDAASDPENVHGRALATRLDSEALFRRLLRISATAHTLLEEQGVNSLFLAIGFLVWYESDTADTPRRAPLVLLPVQLVRTRRGESFSLAHDGNDVTENLSLREKLRLEFGIELPDFPFEGDGDNTPELEDYFADVAAAVSVQPRWSVDTEAVQLGFFSFTRFLMYKDLDPKSWPENESPALHPVLRKLLSPGGGFANDPSSNIDFEAFDEEFDITTSGFVMDADGSQARAVLEVAAGANLVIQGPPGTGKSQTITNVIGNALAQGKRVLFVAEKLAALNVVKQRLDEAGIGVAALELHSSRATKAGVIAEIERTLADARVAGGSTPSSPAAELARTKSTLNAYEAVVSERRGPTASTFVEALGQQLALDDKVGADYEFEDGSLVGMSKDDHELALTTLAEADQAIASLGDPSRSVFRHTALEAAPVFFEDTAPKKVDEALSALTTLDERGVALATSLGVEWDGRWGTVETLARTAELLARRPDLTGLALDGQVWKARSAELVDSFTTGLAGAEVREGRDGQLNELAWSVPDALSHIQNLRDGQRGWFARLGRRYQGSRRWAQALYREAPPKDAKSLTDLAQDILRAQECDEVLRQQGGLLGAAFSGDLPKTAQAWRQAAQACEYLTAFFEAVQSGTLVPGAELSLGRDFDANRLPSDAVDLIAADSEARRLLADLWAFLGLTEADQIAETPEIRQTAYLAERVGKELAALRFAPRLTKASNALRGLGLTRYADMLWDWEPKPYSAVDVFRRSYYRALTTQTFESNWGLLADLDSDAHDRVAEEFRTLDKRTWQEHARRELAAALREQMPAQTGVGEMRIIAREMAKKKRHLPIRKLLEQAGPALQLIKPVFMMSPLSIAQFLPRGAVHFDLVVFDEASQVRVADALGAIVRGRQVVVVGDNKQMPPTNFFNKMVESDDEDSETADIESVLSMFQLAGAREASLQWHYRSKDPTLISVSNQEFYNRSLILFPSTQHGSDKTTGLHFHYDPTALYERGRTQTNPQEAEIVAAAVIAHARDNLQAATPKSLGVVALSLKQREAIEFAVERQRRLNPDVESFFAEGKLDSFFIKNLESVQGDERDVIFISVGYGRWEGGRVAQEFGPINRDGGEKRLNVLITRAKERIDVFSNFRGGDLQLAAGASKGLTVLKRFLAYAETGELETFGETGRATDSPFEDQVRSAVEALGYNVEPQVGEAGYFIDLAVRHPELPGKYILAIECDGAAYHSSLWARDRDRLRQEVLESLGWRFHRVWSTDWFRDASRKREIEKIRLAIESAIDADAAKQSTGHLSMVPSATEPSTFQGDPAPVEVMAEAPASVAQSYVVKDIVRSNGYLDLHEVQYQPLLDRTVEVLTVETPMHFDQLVNRFKDAWGMGRAGDRSRNHLRRMAQFGHKADRFIVDGDFLYLDESRSATVRNRAELATAERRIEYVAPEELDAAIKQIVRDGVSASEDEICTLVTRLLGFARTSQDMRDVLVRRIEALSDGAALTKIGDRYSFPR</sequence>
<dbReference type="InterPro" id="IPR049468">
    <property type="entry name" value="Restrct_endonuc-II-like_dom"/>
</dbReference>
<accession>A0ABU8LQD6</accession>
<feature type="domain" description="Restriction endonuclease type II-like" evidence="3">
    <location>
        <begin position="1285"/>
        <end position="1380"/>
    </location>
</feature>
<dbReference type="Pfam" id="PF13086">
    <property type="entry name" value="AAA_11"/>
    <property type="match status" value="2"/>
</dbReference>
<proteinExistence type="predicted"/>
<comment type="caution">
    <text evidence="4">The sequence shown here is derived from an EMBL/GenBank/DDBJ whole genome shotgun (WGS) entry which is preliminary data.</text>
</comment>
<dbReference type="SUPFAM" id="SSF52540">
    <property type="entry name" value="P-loop containing nucleoside triphosphate hydrolases"/>
    <property type="match status" value="1"/>
</dbReference>
<dbReference type="Proteomes" id="UP001366085">
    <property type="component" value="Unassembled WGS sequence"/>
</dbReference>
<evidence type="ECO:0000259" key="1">
    <source>
        <dbReference type="Pfam" id="PF13086"/>
    </source>
</evidence>
<dbReference type="InterPro" id="IPR045055">
    <property type="entry name" value="DNA2/NAM7-like"/>
</dbReference>
<gene>
    <name evidence="4" type="ORF">WDU93_14515</name>
</gene>
<dbReference type="SUPFAM" id="SSF52980">
    <property type="entry name" value="Restriction endonuclease-like"/>
    <property type="match status" value="1"/>
</dbReference>
<evidence type="ECO:0000313" key="4">
    <source>
        <dbReference type="EMBL" id="MEJ1092898.1"/>
    </source>
</evidence>
<dbReference type="InterPro" id="IPR025103">
    <property type="entry name" value="DUF4011"/>
</dbReference>